<dbReference type="PANTHER" id="PTHR28124">
    <property type="entry name" value="DNA REPLICATION REGULATOR SLD2"/>
    <property type="match status" value="1"/>
</dbReference>
<evidence type="ECO:0000256" key="1">
    <source>
        <dbReference type="ARBA" id="ARBA00004123"/>
    </source>
</evidence>
<keyword evidence="5 8" id="KW-0539">Nucleus</keyword>
<comment type="caution">
    <text evidence="10">The sequence shown here is derived from an EMBL/GenBank/DDBJ whole genome shotgun (WGS) entry which is preliminary data.</text>
</comment>
<evidence type="ECO:0000256" key="6">
    <source>
        <dbReference type="ARBA" id="ARBA00023306"/>
    </source>
</evidence>
<dbReference type="InterPro" id="IPR021110">
    <property type="entry name" value="DNA_rep_checkpnt_protein"/>
</dbReference>
<feature type="region of interest" description="Disordered" evidence="9">
    <location>
        <begin position="58"/>
        <end position="99"/>
    </location>
</feature>
<dbReference type="EMBL" id="LKCN02000007">
    <property type="protein sequence ID" value="RCI12373.1"/>
    <property type="molecule type" value="Genomic_DNA"/>
</dbReference>
<dbReference type="OrthoDB" id="8775810at2759"/>
<feature type="compositionally biased region" description="Acidic residues" evidence="9">
    <location>
        <begin position="358"/>
        <end position="381"/>
    </location>
</feature>
<dbReference type="InterPro" id="IPR040203">
    <property type="entry name" value="Sld2"/>
</dbReference>
<feature type="region of interest" description="Disordered" evidence="9">
    <location>
        <begin position="146"/>
        <end position="244"/>
    </location>
</feature>
<feature type="compositionally biased region" description="Basic residues" evidence="9">
    <location>
        <begin position="396"/>
        <end position="406"/>
    </location>
</feature>
<feature type="compositionally biased region" description="Basic and acidic residues" evidence="9">
    <location>
        <begin position="382"/>
        <end position="395"/>
    </location>
</feature>
<feature type="region of interest" description="Disordered" evidence="9">
    <location>
        <begin position="261"/>
        <end position="440"/>
    </location>
</feature>
<evidence type="ECO:0000256" key="8">
    <source>
        <dbReference type="RuleBase" id="RU367067"/>
    </source>
</evidence>
<keyword evidence="4 8" id="KW-0235">DNA replication</keyword>
<protein>
    <recommendedName>
        <fullName evidence="3 8">DNA replication regulator SLD2</fullName>
    </recommendedName>
</protein>
<accession>A0A367LD62</accession>
<evidence type="ECO:0000256" key="3">
    <source>
        <dbReference type="ARBA" id="ARBA00018363"/>
    </source>
</evidence>
<evidence type="ECO:0000313" key="10">
    <source>
        <dbReference type="EMBL" id="RCI12373.1"/>
    </source>
</evidence>
<dbReference type="GO" id="GO:1902977">
    <property type="term" value="P:mitotic DNA replication preinitiation complex assembly"/>
    <property type="evidence" value="ECO:0007669"/>
    <property type="project" value="TreeGrafter"/>
</dbReference>
<reference evidence="10 11" key="1">
    <citation type="journal article" date="2015" name="BMC Genomics">
        <title>Insights from the genome of Ophiocordyceps polyrhachis-furcata to pathogenicity and host specificity in insect fungi.</title>
        <authorList>
            <person name="Wichadakul D."/>
            <person name="Kobmoo N."/>
            <person name="Ingsriswang S."/>
            <person name="Tangphatsornruang S."/>
            <person name="Chantasingh D."/>
            <person name="Luangsa-ard J.J."/>
            <person name="Eurwilaichitr L."/>
        </authorList>
    </citation>
    <scope>NUCLEOTIDE SEQUENCE [LARGE SCALE GENOMIC DNA]</scope>
    <source>
        <strain evidence="10 11">BCC 54312</strain>
    </source>
</reference>
<evidence type="ECO:0000256" key="9">
    <source>
        <dbReference type="SAM" id="MobiDB-lite"/>
    </source>
</evidence>
<sequence>MNGDLKLQYDVKAKELRAQLKKWENEWAAAHGGSKPGRRDIKDNPDIAEKYKEYARVRDAIAGKVPPPPPPPAKDGRSKRPAQPLPSETPLKRIKHSEDEHLLHTPAISRKLFSPSKVTSLGPTPQRDGQVLGLFDLLVEQELTTPSKRKTDGIRASPSKRGDVQATPSKRIINADDLGRTPTSNSRRRCLTATPSRRETRTPTSKSKIQFETPAFLKRHGGIMTGPGEDQAWDAPAPLKLPRKPLGRSLSEIVAGLRRAEEEALDEDLEALREAEDEEGAKRPVEEKARRRHSLDEEEGSSFDVAVEDDDDLDRNGRPLPVFKKKAPKRTTRRVDIKPTEMKRPRTNGSVHLVGGEEGTDDVDDESGQPDDDDDDDDDDDEKKHQAAKDGESRSRKEKVVKKAVRKVNEIAHANFKRLKLRNSGAKGGPGHNSRFRRRR</sequence>
<feature type="compositionally biased region" description="Basic and acidic residues" evidence="9">
    <location>
        <begin position="270"/>
        <end position="289"/>
    </location>
</feature>
<dbReference type="Proteomes" id="UP000253664">
    <property type="component" value="Unassembled WGS sequence"/>
</dbReference>
<keyword evidence="11" id="KW-1185">Reference proteome</keyword>
<keyword evidence="6 8" id="KW-0131">Cell cycle</keyword>
<comment type="subcellular location">
    <subcellularLocation>
        <location evidence="1 8">Nucleus</location>
    </subcellularLocation>
</comment>
<dbReference type="PANTHER" id="PTHR28124:SF1">
    <property type="entry name" value="DNA REPLICATION REGULATOR SLD2"/>
    <property type="match status" value="1"/>
</dbReference>
<evidence type="ECO:0000256" key="4">
    <source>
        <dbReference type="ARBA" id="ARBA00022705"/>
    </source>
</evidence>
<evidence type="ECO:0000256" key="7">
    <source>
        <dbReference type="ARBA" id="ARBA00025253"/>
    </source>
</evidence>
<feature type="compositionally biased region" description="Acidic residues" evidence="9">
    <location>
        <begin position="296"/>
        <end position="313"/>
    </location>
</feature>
<dbReference type="Gene3D" id="1.10.10.1460">
    <property type="match status" value="1"/>
</dbReference>
<comment type="similarity">
    <text evidence="2 8">Belongs to the SLD2 family.</text>
</comment>
<comment type="function">
    <text evidence="7 8">Has a role in the initiation of DNA replication. Required at S-phase checkpoint.</text>
</comment>
<dbReference type="Pfam" id="PF11719">
    <property type="entry name" value="Drc1-Sld2"/>
    <property type="match status" value="1"/>
</dbReference>
<dbReference type="AlphaFoldDB" id="A0A367LD62"/>
<dbReference type="GO" id="GO:0031261">
    <property type="term" value="C:DNA replication preinitiation complex"/>
    <property type="evidence" value="ECO:0007669"/>
    <property type="project" value="TreeGrafter"/>
</dbReference>
<dbReference type="GO" id="GO:0003688">
    <property type="term" value="F:DNA replication origin binding"/>
    <property type="evidence" value="ECO:0007669"/>
    <property type="project" value="TreeGrafter"/>
</dbReference>
<evidence type="ECO:0000256" key="2">
    <source>
        <dbReference type="ARBA" id="ARBA00007276"/>
    </source>
</evidence>
<organism evidence="10 11">
    <name type="scientific">Ophiocordyceps polyrhachis-furcata BCC 54312</name>
    <dbReference type="NCBI Taxonomy" id="1330021"/>
    <lineage>
        <taxon>Eukaryota</taxon>
        <taxon>Fungi</taxon>
        <taxon>Dikarya</taxon>
        <taxon>Ascomycota</taxon>
        <taxon>Pezizomycotina</taxon>
        <taxon>Sordariomycetes</taxon>
        <taxon>Hypocreomycetidae</taxon>
        <taxon>Hypocreales</taxon>
        <taxon>Ophiocordycipitaceae</taxon>
        <taxon>Ophiocordyceps</taxon>
    </lineage>
</organism>
<feature type="compositionally biased region" description="Basic residues" evidence="9">
    <location>
        <begin position="323"/>
        <end position="332"/>
    </location>
</feature>
<dbReference type="GO" id="GO:0006270">
    <property type="term" value="P:DNA replication initiation"/>
    <property type="evidence" value="ECO:0007669"/>
    <property type="project" value="UniProtKB-UniRule"/>
</dbReference>
<dbReference type="GO" id="GO:0000727">
    <property type="term" value="P:double-strand break repair via break-induced replication"/>
    <property type="evidence" value="ECO:0007669"/>
    <property type="project" value="TreeGrafter"/>
</dbReference>
<name>A0A367LD62_9HYPO</name>
<feature type="compositionally biased region" description="Basic and acidic residues" evidence="9">
    <location>
        <begin position="333"/>
        <end position="344"/>
    </location>
</feature>
<evidence type="ECO:0000256" key="5">
    <source>
        <dbReference type="ARBA" id="ARBA00023242"/>
    </source>
</evidence>
<evidence type="ECO:0000313" key="11">
    <source>
        <dbReference type="Proteomes" id="UP000253664"/>
    </source>
</evidence>
<dbReference type="GO" id="GO:0003697">
    <property type="term" value="F:single-stranded DNA binding"/>
    <property type="evidence" value="ECO:0007669"/>
    <property type="project" value="TreeGrafter"/>
</dbReference>
<proteinExistence type="inferred from homology"/>
<gene>
    <name evidence="10" type="ORF">L249_0145</name>
</gene>